<dbReference type="Proteomes" id="UP000321922">
    <property type="component" value="Unassembled WGS sequence"/>
</dbReference>
<keyword evidence="2" id="KW-1185">Reference proteome</keyword>
<dbReference type="RefSeq" id="WP_039983215.1">
    <property type="nucleotide sequence ID" value="NZ_BAOJ01000175.1"/>
</dbReference>
<protein>
    <recommendedName>
        <fullName evidence="3">Glutathionylspermidine synthase pre-ATP-grasp-like domain-containing protein</fullName>
    </recommendedName>
</protein>
<evidence type="ECO:0000313" key="1">
    <source>
        <dbReference type="EMBL" id="GEM77064.1"/>
    </source>
</evidence>
<dbReference type="AlphaFoldDB" id="A0A511QIC5"/>
<reference evidence="1 2" key="1">
    <citation type="submission" date="2019-07" db="EMBL/GenBank/DDBJ databases">
        <title>Whole genome shotgun sequence of Vibrio sagamiensis NBRC 104589.</title>
        <authorList>
            <person name="Hosoyama A."/>
            <person name="Uohara A."/>
            <person name="Ohji S."/>
            <person name="Ichikawa N."/>
        </authorList>
    </citation>
    <scope>NUCLEOTIDE SEQUENCE [LARGE SCALE GENOMIC DNA]</scope>
    <source>
        <strain evidence="1 2">NBRC 104589</strain>
    </source>
</reference>
<evidence type="ECO:0008006" key="3">
    <source>
        <dbReference type="Google" id="ProtNLM"/>
    </source>
</evidence>
<name>A0A511QIC5_9VIBR</name>
<comment type="caution">
    <text evidence="1">The sequence shown here is derived from an EMBL/GenBank/DDBJ whole genome shotgun (WGS) entry which is preliminary data.</text>
</comment>
<accession>A0A511QIC5</accession>
<organism evidence="1 2">
    <name type="scientific">Vibrio sagamiensis NBRC 104589</name>
    <dbReference type="NCBI Taxonomy" id="1219064"/>
    <lineage>
        <taxon>Bacteria</taxon>
        <taxon>Pseudomonadati</taxon>
        <taxon>Pseudomonadota</taxon>
        <taxon>Gammaproteobacteria</taxon>
        <taxon>Vibrionales</taxon>
        <taxon>Vibrionaceae</taxon>
        <taxon>Vibrio</taxon>
    </lineage>
</organism>
<sequence>MKHKTPNNNLSDYSEIYKKFIINLSGKMNLNYYGKDFSPFPLMIKSSINDEIKKIHDVLIKAIKSIVENYFIDEEIQKILPLTSKQKKLIKLSTHKPYHLFSIRPDFLFSESGDIKLCEVNARFTFNGFISTYYLNQQLTEDYAGILKFEDELMEIVDNYLSKFDLAKPIFILRDKEKGYDINTLKSYLRYKNVNVIDIKPSELYLKGNSLKGKGVDCEQLIMELHQSELDNLDPRIAENIILNVNYVNDIRTIMIVHDKRLFVCLSDFEIMSRYLNEQDTLYLLQHIIPTYLIDNVKNEILKNKSNWVLKKCLSGKGDGMYIGSETPISDIKHVISVMNDLYVVQPYLTQKKIDIFFNNEYTPCRSVGMILSLNGLYQGTGYFRTSPDRIVALSRGGYAVAACFM</sequence>
<dbReference type="OrthoDB" id="9809896at2"/>
<dbReference type="SUPFAM" id="SSF56059">
    <property type="entry name" value="Glutathione synthetase ATP-binding domain-like"/>
    <property type="match status" value="1"/>
</dbReference>
<evidence type="ECO:0000313" key="2">
    <source>
        <dbReference type="Proteomes" id="UP000321922"/>
    </source>
</evidence>
<dbReference type="EMBL" id="BJXJ01000039">
    <property type="protein sequence ID" value="GEM77064.1"/>
    <property type="molecule type" value="Genomic_DNA"/>
</dbReference>
<proteinExistence type="predicted"/>
<gene>
    <name evidence="1" type="ORF">VSA01S_31760</name>
</gene>